<comment type="caution">
    <text evidence="1">The sequence shown here is derived from an EMBL/GenBank/DDBJ whole genome shotgun (WGS) entry which is preliminary data.</text>
</comment>
<gene>
    <name evidence="1" type="ORF">GBAR_LOCUS12089</name>
</gene>
<evidence type="ECO:0000313" key="2">
    <source>
        <dbReference type="Proteomes" id="UP001174909"/>
    </source>
</evidence>
<evidence type="ECO:0000313" key="1">
    <source>
        <dbReference type="EMBL" id="CAI8020210.1"/>
    </source>
</evidence>
<dbReference type="AlphaFoldDB" id="A0AA35RYQ4"/>
<dbReference type="EMBL" id="CASHTH010001809">
    <property type="protein sequence ID" value="CAI8020210.1"/>
    <property type="molecule type" value="Genomic_DNA"/>
</dbReference>
<sequence>MSSAPQSLLGTGGGNVTCLSSGVLPSNAVTGPTIAATQPALGLNSSLSTNQLTYQMVPTLTNHIVASTQPRLATSLNSSLSPATGISPLRPSPVLSLSPVSPALGAQALGHSQQLATAAQPLQALSRGVGGVPASAALLQSALLSPPPARRVLFHTPPLHTPSLQTTSLLTPSPSSLPLQHRPLMSALPLQQPLPQAAVQVQPSLQPGMATAATPTASVHVCTAASPAPSITTAAIPAASITTTTATQQPVLLQQHPQQPVLLQQHPQQPVLLQQHPQQPVLLQQQSQQPVLLQQQSQQPVLLQQQPQQSVYYSSSPSSHCMHISNQQELWFNSSHSWYLPTLPLSFSPLSSSSKHLPPSPSINRWP</sequence>
<dbReference type="Proteomes" id="UP001174909">
    <property type="component" value="Unassembled WGS sequence"/>
</dbReference>
<name>A0AA35RYQ4_GEOBA</name>
<organism evidence="1 2">
    <name type="scientific">Geodia barretti</name>
    <name type="common">Barrett's horny sponge</name>
    <dbReference type="NCBI Taxonomy" id="519541"/>
    <lineage>
        <taxon>Eukaryota</taxon>
        <taxon>Metazoa</taxon>
        <taxon>Porifera</taxon>
        <taxon>Demospongiae</taxon>
        <taxon>Heteroscleromorpha</taxon>
        <taxon>Tetractinellida</taxon>
        <taxon>Astrophorina</taxon>
        <taxon>Geodiidae</taxon>
        <taxon>Geodia</taxon>
    </lineage>
</organism>
<accession>A0AA35RYQ4</accession>
<keyword evidence="2" id="KW-1185">Reference proteome</keyword>
<reference evidence="1" key="1">
    <citation type="submission" date="2023-03" db="EMBL/GenBank/DDBJ databases">
        <authorList>
            <person name="Steffen K."/>
            <person name="Cardenas P."/>
        </authorList>
    </citation>
    <scope>NUCLEOTIDE SEQUENCE</scope>
</reference>
<protein>
    <submittedName>
        <fullName evidence="1">Uncharacterized protein</fullName>
    </submittedName>
</protein>
<proteinExistence type="predicted"/>